<reference evidence="1" key="1">
    <citation type="submission" date="2023-08" db="EMBL/GenBank/DDBJ databases">
        <title>Black Yeasts Isolated from many extreme environments.</title>
        <authorList>
            <person name="Coleine C."/>
            <person name="Stajich J.E."/>
            <person name="Selbmann L."/>
        </authorList>
    </citation>
    <scope>NUCLEOTIDE SEQUENCE</scope>
    <source>
        <strain evidence="1">CCFEE 5810</strain>
    </source>
</reference>
<organism evidence="1 2">
    <name type="scientific">Elasticomyces elasticus</name>
    <dbReference type="NCBI Taxonomy" id="574655"/>
    <lineage>
        <taxon>Eukaryota</taxon>
        <taxon>Fungi</taxon>
        <taxon>Dikarya</taxon>
        <taxon>Ascomycota</taxon>
        <taxon>Pezizomycotina</taxon>
        <taxon>Dothideomycetes</taxon>
        <taxon>Dothideomycetidae</taxon>
        <taxon>Mycosphaerellales</taxon>
        <taxon>Teratosphaeriaceae</taxon>
        <taxon>Elasticomyces</taxon>
    </lineage>
</organism>
<comment type="caution">
    <text evidence="1">The sequence shown here is derived from an EMBL/GenBank/DDBJ whole genome shotgun (WGS) entry which is preliminary data.</text>
</comment>
<evidence type="ECO:0008006" key="3">
    <source>
        <dbReference type="Google" id="ProtNLM"/>
    </source>
</evidence>
<gene>
    <name evidence="1" type="ORF">LTR97_012715</name>
</gene>
<sequence>MTTKQAQQVSLPHTCIIVKMPPLPDDVLLIIFGHMDIDTFLDVRRLNHHVHGLVQSHIHGLTESVARSTFPGQTKILENVPDNEAASPADCLYWLKNLRYQQLAAILVEFRTGWEHAADDPRGDSLRRALAKAWRILADCAKIAKEVAATEESLLRARPTPASIDEWSDVSTAKYTPLRELELCRRYLMYFETLDFEQFRGYGILMIQLVWCVFNFVVRRTTLYQPVQMHQSDDRRSELWVSSYMLKLGPEAFWRSWWVSKSGSIEEKQSAKAAVEAAWAERDEVTREAESHIIKVISFQIEYITKETRKELRASSHADGNNSMFIDRILSGATSQDLRHQKKEAVDDDRVLPPRIFSEVPLKQVLSDAVTGWTVFPTRLAMCSLGGTRRREADTENHERRKKIQDVNSQYKAVYEEWERDWDVRQGWERQVAVAEKILAQALTSEHNGPA</sequence>
<evidence type="ECO:0000313" key="1">
    <source>
        <dbReference type="EMBL" id="KAK5689716.1"/>
    </source>
</evidence>
<protein>
    <recommendedName>
        <fullName evidence="3">F-box domain-containing protein</fullName>
    </recommendedName>
</protein>
<dbReference type="Proteomes" id="UP001310594">
    <property type="component" value="Unassembled WGS sequence"/>
</dbReference>
<accession>A0AAN7VY04</accession>
<dbReference type="EMBL" id="JAVRQU010000029">
    <property type="protein sequence ID" value="KAK5689716.1"/>
    <property type="molecule type" value="Genomic_DNA"/>
</dbReference>
<dbReference type="AlphaFoldDB" id="A0AAN7VY04"/>
<proteinExistence type="predicted"/>
<name>A0AAN7VY04_9PEZI</name>
<evidence type="ECO:0000313" key="2">
    <source>
        <dbReference type="Proteomes" id="UP001310594"/>
    </source>
</evidence>